<dbReference type="AlphaFoldDB" id="A0A0B1T9U4"/>
<dbReference type="EMBL" id="KN550506">
    <property type="protein sequence ID" value="KHJ94014.1"/>
    <property type="molecule type" value="Genomic_DNA"/>
</dbReference>
<sequence length="75" mass="8690">MPAHPMRMKFMLHDMATEGGWSFQRCRFACIYAAQGTTGHVPSFALWQASTDETHFHRYIVGSSLQQVRFKGRRQ</sequence>
<evidence type="ECO:0000313" key="1">
    <source>
        <dbReference type="EMBL" id="KHJ94014.1"/>
    </source>
</evidence>
<proteinExistence type="predicted"/>
<accession>A0A0B1T9U4</accession>
<evidence type="ECO:0000313" key="2">
    <source>
        <dbReference type="Proteomes" id="UP000053660"/>
    </source>
</evidence>
<gene>
    <name evidence="1" type="ORF">OESDEN_06065</name>
</gene>
<dbReference type="Proteomes" id="UP000053660">
    <property type="component" value="Unassembled WGS sequence"/>
</dbReference>
<reference evidence="1 2" key="1">
    <citation type="submission" date="2014-03" db="EMBL/GenBank/DDBJ databases">
        <title>Draft genome of the hookworm Oesophagostomum dentatum.</title>
        <authorList>
            <person name="Mitreva M."/>
        </authorList>
    </citation>
    <scope>NUCLEOTIDE SEQUENCE [LARGE SCALE GENOMIC DNA]</scope>
    <source>
        <strain evidence="1 2">OD-Hann</strain>
    </source>
</reference>
<protein>
    <submittedName>
        <fullName evidence="1">Uncharacterized protein</fullName>
    </submittedName>
</protein>
<organism evidence="1 2">
    <name type="scientific">Oesophagostomum dentatum</name>
    <name type="common">Nodular worm</name>
    <dbReference type="NCBI Taxonomy" id="61180"/>
    <lineage>
        <taxon>Eukaryota</taxon>
        <taxon>Metazoa</taxon>
        <taxon>Ecdysozoa</taxon>
        <taxon>Nematoda</taxon>
        <taxon>Chromadorea</taxon>
        <taxon>Rhabditida</taxon>
        <taxon>Rhabditina</taxon>
        <taxon>Rhabditomorpha</taxon>
        <taxon>Strongyloidea</taxon>
        <taxon>Strongylidae</taxon>
        <taxon>Oesophagostomum</taxon>
    </lineage>
</organism>
<name>A0A0B1T9U4_OESDE</name>
<keyword evidence="2" id="KW-1185">Reference proteome</keyword>